<feature type="compositionally biased region" description="Basic and acidic residues" evidence="2">
    <location>
        <begin position="1"/>
        <end position="23"/>
    </location>
</feature>
<sequence length="270" mass="30848">KGKSEASKQTKLFDHNLRGEARKANKNMAEPEEISDSENSKSDQILVALESLKSEFSSKLDGLLVTLQDMKQEMKDYNERMLRAEDRISSAEDEVANLQASVSALQAKNKSMEDKLIDLETRSRLNNLRLVNLPEGAEGSDLCAFLEKWIPEALGSEKLQTSLSLERAHRLGPRKDGASRPRALIMKFLNFREKQAVIRVAREKKDIFYKDKRVHFYPDLATGLHQQRKKFDPIREVLRNLNIRNGITYPATLLVTYENETLAFKTPEEA</sequence>
<dbReference type="AlphaFoldDB" id="A0A087YRQ6"/>
<dbReference type="Gene3D" id="1.20.5.340">
    <property type="match status" value="1"/>
</dbReference>
<feature type="region of interest" description="Disordered" evidence="2">
    <location>
        <begin position="1"/>
        <end position="41"/>
    </location>
</feature>
<keyword evidence="1" id="KW-0175">Coiled coil</keyword>
<keyword evidence="4" id="KW-1185">Reference proteome</keyword>
<dbReference type="PANTHER" id="PTHR11505">
    <property type="entry name" value="L1 TRANSPOSABLE ELEMENT-RELATED"/>
    <property type="match status" value="1"/>
</dbReference>
<reference evidence="4" key="1">
    <citation type="submission" date="2013-10" db="EMBL/GenBank/DDBJ databases">
        <authorList>
            <person name="Schartl M."/>
            <person name="Warren W."/>
        </authorList>
    </citation>
    <scope>NUCLEOTIDE SEQUENCE [LARGE SCALE GENOMIC DNA]</scope>
    <source>
        <strain evidence="4">female</strain>
    </source>
</reference>
<proteinExistence type="predicted"/>
<dbReference type="eggNOG" id="ENOG502SRQ0">
    <property type="taxonomic scope" value="Eukaryota"/>
</dbReference>
<name>A0A087YRQ6_POEFO</name>
<reference evidence="3" key="2">
    <citation type="submission" date="2025-08" db="UniProtKB">
        <authorList>
            <consortium name="Ensembl"/>
        </authorList>
    </citation>
    <scope>IDENTIFICATION</scope>
</reference>
<accession>A0A087YRQ6</accession>
<dbReference type="InterPro" id="IPR004244">
    <property type="entry name" value="Transposase_22"/>
</dbReference>
<evidence type="ECO:0008006" key="5">
    <source>
        <dbReference type="Google" id="ProtNLM"/>
    </source>
</evidence>
<dbReference type="GeneTree" id="ENSGT00940000160789"/>
<evidence type="ECO:0000256" key="2">
    <source>
        <dbReference type="SAM" id="MobiDB-lite"/>
    </source>
</evidence>
<dbReference type="SUPFAM" id="SSF57997">
    <property type="entry name" value="Tropomyosin"/>
    <property type="match status" value="1"/>
</dbReference>
<organism evidence="3 4">
    <name type="scientific">Poecilia formosa</name>
    <name type="common">Amazon molly</name>
    <name type="synonym">Limia formosa</name>
    <dbReference type="NCBI Taxonomy" id="48698"/>
    <lineage>
        <taxon>Eukaryota</taxon>
        <taxon>Metazoa</taxon>
        <taxon>Chordata</taxon>
        <taxon>Craniata</taxon>
        <taxon>Vertebrata</taxon>
        <taxon>Euteleostomi</taxon>
        <taxon>Actinopterygii</taxon>
        <taxon>Neopterygii</taxon>
        <taxon>Teleostei</taxon>
        <taxon>Neoteleostei</taxon>
        <taxon>Acanthomorphata</taxon>
        <taxon>Ovalentaria</taxon>
        <taxon>Atherinomorphae</taxon>
        <taxon>Cyprinodontiformes</taxon>
        <taxon>Poeciliidae</taxon>
        <taxon>Poeciliinae</taxon>
        <taxon>Poecilia</taxon>
    </lineage>
</organism>
<dbReference type="Gene3D" id="3.30.70.1820">
    <property type="entry name" value="L1 transposable element, RRM domain"/>
    <property type="match status" value="1"/>
</dbReference>
<dbReference type="OMA" id="RKANKNM"/>
<evidence type="ECO:0000313" key="3">
    <source>
        <dbReference type="Ensembl" id="ENSPFOP00000020709.1"/>
    </source>
</evidence>
<dbReference type="STRING" id="48698.ENSPFOP00000020709"/>
<dbReference type="Ensembl" id="ENSPFOT00000020734.1">
    <property type="protein sequence ID" value="ENSPFOP00000020709.1"/>
    <property type="gene ID" value="ENSPFOG00000020584.1"/>
</dbReference>
<dbReference type="Proteomes" id="UP000028760">
    <property type="component" value="Unassembled WGS sequence"/>
</dbReference>
<evidence type="ECO:0000313" key="4">
    <source>
        <dbReference type="Proteomes" id="UP000028760"/>
    </source>
</evidence>
<dbReference type="FunFam" id="3.30.70.1820:FF:000004">
    <property type="entry name" value="Uncharacterized protein"/>
    <property type="match status" value="1"/>
</dbReference>
<feature type="coiled-coil region" evidence="1">
    <location>
        <begin position="60"/>
        <end position="122"/>
    </location>
</feature>
<reference evidence="3" key="3">
    <citation type="submission" date="2025-09" db="UniProtKB">
        <authorList>
            <consortium name="Ensembl"/>
        </authorList>
    </citation>
    <scope>IDENTIFICATION</scope>
</reference>
<evidence type="ECO:0000256" key="1">
    <source>
        <dbReference type="SAM" id="Coils"/>
    </source>
</evidence>
<protein>
    <recommendedName>
        <fullName evidence="5">L1 transposable element RRM domain-containing protein</fullName>
    </recommendedName>
</protein>
<dbReference type="EMBL" id="AYCK01021770">
    <property type="status" value="NOT_ANNOTATED_CDS"/>
    <property type="molecule type" value="Genomic_DNA"/>
</dbReference>